<dbReference type="EMBL" id="CAXITT010000308">
    <property type="protein sequence ID" value="CAL1538663.1"/>
    <property type="molecule type" value="Genomic_DNA"/>
</dbReference>
<reference evidence="2 3" key="1">
    <citation type="submission" date="2024-04" db="EMBL/GenBank/DDBJ databases">
        <authorList>
            <consortium name="Genoscope - CEA"/>
            <person name="William W."/>
        </authorList>
    </citation>
    <scope>NUCLEOTIDE SEQUENCE [LARGE SCALE GENOMIC DNA]</scope>
</reference>
<protein>
    <submittedName>
        <fullName evidence="2">Uncharacterized protein</fullName>
    </submittedName>
</protein>
<sequence>MSCCALCPCQLSWPSDTQGSKRDPINSEKAWLDFAVRLLSRELVGKGRGQETVWSEKCKPVWWDEKVGLPWKNPTSNPKDTKDILQKKYAALESQLLAEKRFPLELDEEARLWNDAKINDLFDLTLLISLLGKVRGVHRAVVDACGKIMSMKFGADLLNDMHQCVTATLHVLEGVKSHTPCAPKRSSIYPEAETTMTPLKKKNGNVESSREPFVCTVGHFRAPTALPSLMPDFGNIPSNFHTKPSSQQANKLQHHEISNHCTSQTNYISQHVMPVGPTRFTSKGPTLTTLKPKQQSKLVYPNPSVMTTDQPNSINHNPSDMTKGQPNRINHNPSDMTKGQPNRINHNPSDMRKGQPNRINHNPSDMTKGQPYRINHNPSYMTTDQPNRINHNPSDMTKGQPNGVNHNPSDMIKGQPHGVNHNPSNMITCQPNVSYPNPLHTKINQPKGIYYKPRGLDTTQLNNKYNPTQTGETMSTTRLDDSLMSYEDLPPSPNNVHISKDNTSCVQQPHLNLTPTASNPTLTSSSSDDQGGNGLVAVILDNFESLSPGQRNWLDDFCVDPLLDDFSIDDPSLDDFCVDPLLDDFSIDDPSL</sequence>
<gene>
    <name evidence="2" type="ORF">GSLYS_00012484001</name>
</gene>
<keyword evidence="3" id="KW-1185">Reference proteome</keyword>
<organism evidence="2 3">
    <name type="scientific">Lymnaea stagnalis</name>
    <name type="common">Great pond snail</name>
    <name type="synonym">Helix stagnalis</name>
    <dbReference type="NCBI Taxonomy" id="6523"/>
    <lineage>
        <taxon>Eukaryota</taxon>
        <taxon>Metazoa</taxon>
        <taxon>Spiralia</taxon>
        <taxon>Lophotrochozoa</taxon>
        <taxon>Mollusca</taxon>
        <taxon>Gastropoda</taxon>
        <taxon>Heterobranchia</taxon>
        <taxon>Euthyneura</taxon>
        <taxon>Panpulmonata</taxon>
        <taxon>Hygrophila</taxon>
        <taxon>Lymnaeoidea</taxon>
        <taxon>Lymnaeidae</taxon>
        <taxon>Lymnaea</taxon>
    </lineage>
</organism>
<feature type="region of interest" description="Disordered" evidence="1">
    <location>
        <begin position="507"/>
        <end position="529"/>
    </location>
</feature>
<dbReference type="Proteomes" id="UP001497497">
    <property type="component" value="Unassembled WGS sequence"/>
</dbReference>
<feature type="compositionally biased region" description="Polar residues" evidence="1">
    <location>
        <begin position="304"/>
        <end position="348"/>
    </location>
</feature>
<feature type="compositionally biased region" description="Polar residues" evidence="1">
    <location>
        <begin position="357"/>
        <end position="367"/>
    </location>
</feature>
<evidence type="ECO:0000313" key="3">
    <source>
        <dbReference type="Proteomes" id="UP001497497"/>
    </source>
</evidence>
<feature type="non-terminal residue" evidence="2">
    <location>
        <position position="592"/>
    </location>
</feature>
<name>A0AAV2I0U1_LYMST</name>
<accession>A0AAV2I0U1</accession>
<proteinExistence type="predicted"/>
<dbReference type="AlphaFoldDB" id="A0AAV2I0U1"/>
<feature type="region of interest" description="Disordered" evidence="1">
    <location>
        <begin position="301"/>
        <end position="371"/>
    </location>
</feature>
<evidence type="ECO:0000256" key="1">
    <source>
        <dbReference type="SAM" id="MobiDB-lite"/>
    </source>
</evidence>
<comment type="caution">
    <text evidence="2">The sequence shown here is derived from an EMBL/GenBank/DDBJ whole genome shotgun (WGS) entry which is preliminary data.</text>
</comment>
<evidence type="ECO:0000313" key="2">
    <source>
        <dbReference type="EMBL" id="CAL1538663.1"/>
    </source>
</evidence>